<keyword evidence="3" id="KW-1185">Reference proteome</keyword>
<dbReference type="PANTHER" id="PTHR12126">
    <property type="entry name" value="NADH-UBIQUINONE OXIDOREDUCTASE 39 KDA SUBUNIT-RELATED"/>
    <property type="match status" value="1"/>
</dbReference>
<dbReference type="RefSeq" id="WP_185008560.1">
    <property type="nucleotide sequence ID" value="NZ_BAAAUI010000063.1"/>
</dbReference>
<dbReference type="EMBL" id="JACHMH010000001">
    <property type="protein sequence ID" value="MBB4681752.1"/>
    <property type="molecule type" value="Genomic_DNA"/>
</dbReference>
<dbReference type="InterPro" id="IPR051207">
    <property type="entry name" value="ComplexI_NDUFA9_subunit"/>
</dbReference>
<evidence type="ECO:0000313" key="2">
    <source>
        <dbReference type="EMBL" id="MBB4681752.1"/>
    </source>
</evidence>
<comment type="caution">
    <text evidence="2">The sequence shown here is derived from an EMBL/GenBank/DDBJ whole genome shotgun (WGS) entry which is preliminary data.</text>
</comment>
<dbReference type="Proteomes" id="UP000533598">
    <property type="component" value="Unassembled WGS sequence"/>
</dbReference>
<proteinExistence type="predicted"/>
<organism evidence="2 3">
    <name type="scientific">Crossiella cryophila</name>
    <dbReference type="NCBI Taxonomy" id="43355"/>
    <lineage>
        <taxon>Bacteria</taxon>
        <taxon>Bacillati</taxon>
        <taxon>Actinomycetota</taxon>
        <taxon>Actinomycetes</taxon>
        <taxon>Pseudonocardiales</taxon>
        <taxon>Pseudonocardiaceae</taxon>
        <taxon>Crossiella</taxon>
    </lineage>
</organism>
<dbReference type="SUPFAM" id="SSF51735">
    <property type="entry name" value="NAD(P)-binding Rossmann-fold domains"/>
    <property type="match status" value="1"/>
</dbReference>
<dbReference type="Pfam" id="PF13460">
    <property type="entry name" value="NAD_binding_10"/>
    <property type="match status" value="1"/>
</dbReference>
<reference evidence="2 3" key="1">
    <citation type="submission" date="2020-08" db="EMBL/GenBank/DDBJ databases">
        <title>Sequencing the genomes of 1000 actinobacteria strains.</title>
        <authorList>
            <person name="Klenk H.-P."/>
        </authorList>
    </citation>
    <scope>NUCLEOTIDE SEQUENCE [LARGE SCALE GENOMIC DNA]</scope>
    <source>
        <strain evidence="2 3">DSM 44230</strain>
    </source>
</reference>
<name>A0A7W7CIU3_9PSEU</name>
<dbReference type="PANTHER" id="PTHR12126:SF11">
    <property type="entry name" value="NADH DEHYDROGENASE [UBIQUINONE] 1 ALPHA SUBCOMPLEX SUBUNIT 9, MITOCHONDRIAL"/>
    <property type="match status" value="1"/>
</dbReference>
<dbReference type="Gene3D" id="3.40.50.720">
    <property type="entry name" value="NAD(P)-binding Rossmann-like Domain"/>
    <property type="match status" value="1"/>
</dbReference>
<dbReference type="InterPro" id="IPR036291">
    <property type="entry name" value="NAD(P)-bd_dom_sf"/>
</dbReference>
<dbReference type="InterPro" id="IPR016040">
    <property type="entry name" value="NAD(P)-bd_dom"/>
</dbReference>
<dbReference type="GO" id="GO:0044877">
    <property type="term" value="F:protein-containing complex binding"/>
    <property type="evidence" value="ECO:0007669"/>
    <property type="project" value="TreeGrafter"/>
</dbReference>
<gene>
    <name evidence="2" type="ORF">HNR67_007870</name>
</gene>
<protein>
    <submittedName>
        <fullName evidence="2">Uncharacterized protein YbjT (DUF2867 family)</fullName>
    </submittedName>
</protein>
<accession>A0A7W7CIU3</accession>
<feature type="domain" description="NAD(P)-binding" evidence="1">
    <location>
        <begin position="8"/>
        <end position="141"/>
    </location>
</feature>
<sequence length="258" mass="28050">MSVVLVTGGSGTLGRAVVRGLVRAGHQVRLTSRSPRPAETDPGIDWHTVDYATGEGLDAACTGVDSIVHTATAVNRKRDVELTRTVVEAAVRARAPHLVYISIVGVDRIPFPYYRGKLEAETVVRESGLPWTILRTTQFHDLVLQVVSGLAVLPIMPVPSGIRVQPVEVTEVAERLITLATGRPAGNVPDLGGPETHLVADLARLYLRQQGKRRWLVPMRFPGKVFTTYRNGEHLAPEHADGTVTFAEFLAEETGKSQ</sequence>
<evidence type="ECO:0000259" key="1">
    <source>
        <dbReference type="Pfam" id="PF13460"/>
    </source>
</evidence>
<dbReference type="AlphaFoldDB" id="A0A7W7CIU3"/>
<evidence type="ECO:0000313" key="3">
    <source>
        <dbReference type="Proteomes" id="UP000533598"/>
    </source>
</evidence>